<gene>
    <name evidence="2" type="primary">yvcK</name>
    <name evidence="2" type="ORF">ACFPET_13645</name>
</gene>
<dbReference type="InterPro" id="IPR010119">
    <property type="entry name" value="Gluconeogen_factor"/>
</dbReference>
<dbReference type="Pfam" id="PF01933">
    <property type="entry name" value="CofD"/>
    <property type="match status" value="1"/>
</dbReference>
<evidence type="ECO:0000313" key="2">
    <source>
        <dbReference type="EMBL" id="MFC4336246.1"/>
    </source>
</evidence>
<dbReference type="EMBL" id="JBHSDK010000017">
    <property type="protein sequence ID" value="MFC4336246.1"/>
    <property type="molecule type" value="Genomic_DNA"/>
</dbReference>
<dbReference type="InterPro" id="IPR002882">
    <property type="entry name" value="CofD"/>
</dbReference>
<dbReference type="RefSeq" id="WP_380621947.1">
    <property type="nucleotide sequence ID" value="NZ_JBHSDK010000017.1"/>
</dbReference>
<keyword evidence="1" id="KW-0963">Cytoplasm</keyword>
<sequence length="302" mass="31769">MTKVVAFGGGRGLSASLRALVDLAVDLTAVVTVADNGGSSGVIRDTRPVLPPGDIRKALIATASPNRAATADLFGHRFDGEDFLTSHPVGNIVLTSLLERSGNPVEAIEEAAALLGCRARILPMSAEGLDIEAEVRTGEGTVPVRGQHEVAVASGDVGNLRLLPEDACAATETLRAVEDADWHVFGPGSWFTSVIPHFLLPDLRASVARTDAKRVLVLNLSQENETDGLDAAGHLRALTPYSESVRFHYVISPEVRNVSALDSLNRETEALGAELVTAPLASDPVTHDPSALAVVLRKLMAA</sequence>
<dbReference type="CDD" id="cd07187">
    <property type="entry name" value="YvcK_like"/>
    <property type="match status" value="1"/>
</dbReference>
<evidence type="ECO:0000256" key="1">
    <source>
        <dbReference type="ARBA" id="ARBA00022490"/>
    </source>
</evidence>
<dbReference type="Proteomes" id="UP001595823">
    <property type="component" value="Unassembled WGS sequence"/>
</dbReference>
<dbReference type="PANTHER" id="PTHR30135:SF3">
    <property type="entry name" value="GLUCONEOGENESIS FACTOR-RELATED"/>
    <property type="match status" value="1"/>
</dbReference>
<proteinExistence type="predicted"/>
<accession>A0ABV8U0B7</accession>
<dbReference type="PANTHER" id="PTHR30135">
    <property type="entry name" value="UNCHARACTERIZED PROTEIN YVCK-RELATED"/>
    <property type="match status" value="1"/>
</dbReference>
<dbReference type="NCBIfam" id="TIGR01826">
    <property type="entry name" value="CofD_related"/>
    <property type="match status" value="1"/>
</dbReference>
<name>A0ABV8U0B7_9ACTN</name>
<dbReference type="InterPro" id="IPR038136">
    <property type="entry name" value="CofD-like_dom_sf"/>
</dbReference>
<dbReference type="Gene3D" id="3.40.50.10680">
    <property type="entry name" value="CofD-like domains"/>
    <property type="match status" value="1"/>
</dbReference>
<keyword evidence="3" id="KW-1185">Reference proteome</keyword>
<comment type="caution">
    <text evidence="2">The sequence shown here is derived from an EMBL/GenBank/DDBJ whole genome shotgun (WGS) entry which is preliminary data.</text>
</comment>
<reference evidence="3" key="1">
    <citation type="journal article" date="2019" name="Int. J. Syst. Evol. Microbiol.">
        <title>The Global Catalogue of Microorganisms (GCM) 10K type strain sequencing project: providing services to taxonomists for standard genome sequencing and annotation.</title>
        <authorList>
            <consortium name="The Broad Institute Genomics Platform"/>
            <consortium name="The Broad Institute Genome Sequencing Center for Infectious Disease"/>
            <person name="Wu L."/>
            <person name="Ma J."/>
        </authorList>
    </citation>
    <scope>NUCLEOTIDE SEQUENCE [LARGE SCALE GENOMIC DNA]</scope>
    <source>
        <strain evidence="3">IBRC-M 10908</strain>
    </source>
</reference>
<evidence type="ECO:0000313" key="3">
    <source>
        <dbReference type="Proteomes" id="UP001595823"/>
    </source>
</evidence>
<protein>
    <submittedName>
        <fullName evidence="2">Uridine diphosphate-N-acetylglucosamine-binding protein YvcK</fullName>
    </submittedName>
</protein>
<organism evidence="2 3">
    <name type="scientific">Salininema proteolyticum</name>
    <dbReference type="NCBI Taxonomy" id="1607685"/>
    <lineage>
        <taxon>Bacteria</taxon>
        <taxon>Bacillati</taxon>
        <taxon>Actinomycetota</taxon>
        <taxon>Actinomycetes</taxon>
        <taxon>Glycomycetales</taxon>
        <taxon>Glycomycetaceae</taxon>
        <taxon>Salininema</taxon>
    </lineage>
</organism>
<dbReference type="SUPFAM" id="SSF142338">
    <property type="entry name" value="CofD-like"/>
    <property type="match status" value="1"/>
</dbReference>